<reference evidence="1 2" key="1">
    <citation type="submission" date="2015-04" db="EMBL/GenBank/DDBJ databases">
        <title>Lasius niger genome sequencing.</title>
        <authorList>
            <person name="Konorov E.A."/>
            <person name="Nikitin M.A."/>
            <person name="Kirill M.V."/>
            <person name="Chang P."/>
        </authorList>
    </citation>
    <scope>NUCLEOTIDE SEQUENCE [LARGE SCALE GENOMIC DNA]</scope>
    <source>
        <tissue evidence="1">Whole</tissue>
    </source>
</reference>
<proteinExistence type="predicted"/>
<comment type="caution">
    <text evidence="1">The sequence shown here is derived from an EMBL/GenBank/DDBJ whole genome shotgun (WGS) entry which is preliminary data.</text>
</comment>
<accession>A0A0J7NB39</accession>
<sequence>MFRRNICTDSVRKNVSACIFHSTDNRFLAMAIADKRLITFRSFGKEEIATCAIASKIPCQRNKVFVGSTATSKDNGIIGQWCARKEIRKAFSHICAASSFKDKNTCRAVIRKPACCHSG</sequence>
<dbReference type="PaxDb" id="67767-A0A0J7NB39"/>
<protein>
    <submittedName>
        <fullName evidence="1">Uncharacterized protein</fullName>
    </submittedName>
</protein>
<dbReference type="EMBL" id="LBMM01007346">
    <property type="protein sequence ID" value="KMQ89820.1"/>
    <property type="molecule type" value="Genomic_DNA"/>
</dbReference>
<name>A0A0J7NB39_LASNI</name>
<keyword evidence="2" id="KW-1185">Reference proteome</keyword>
<evidence type="ECO:0000313" key="1">
    <source>
        <dbReference type="EMBL" id="KMQ89820.1"/>
    </source>
</evidence>
<gene>
    <name evidence="1" type="ORF">RF55_10505</name>
</gene>
<dbReference type="Proteomes" id="UP000036403">
    <property type="component" value="Unassembled WGS sequence"/>
</dbReference>
<evidence type="ECO:0000313" key="2">
    <source>
        <dbReference type="Proteomes" id="UP000036403"/>
    </source>
</evidence>
<organism evidence="1 2">
    <name type="scientific">Lasius niger</name>
    <name type="common">Black garden ant</name>
    <dbReference type="NCBI Taxonomy" id="67767"/>
    <lineage>
        <taxon>Eukaryota</taxon>
        <taxon>Metazoa</taxon>
        <taxon>Ecdysozoa</taxon>
        <taxon>Arthropoda</taxon>
        <taxon>Hexapoda</taxon>
        <taxon>Insecta</taxon>
        <taxon>Pterygota</taxon>
        <taxon>Neoptera</taxon>
        <taxon>Endopterygota</taxon>
        <taxon>Hymenoptera</taxon>
        <taxon>Apocrita</taxon>
        <taxon>Aculeata</taxon>
        <taxon>Formicoidea</taxon>
        <taxon>Formicidae</taxon>
        <taxon>Formicinae</taxon>
        <taxon>Lasius</taxon>
        <taxon>Lasius</taxon>
    </lineage>
</organism>
<dbReference type="AlphaFoldDB" id="A0A0J7NB39"/>